<proteinExistence type="predicted"/>
<dbReference type="EMBL" id="VTOW01000001">
    <property type="protein sequence ID" value="NKE69792.1"/>
    <property type="molecule type" value="Genomic_DNA"/>
</dbReference>
<keyword evidence="3" id="KW-1185">Reference proteome</keyword>
<sequence length="293" mass="32772">MVLVTGGTGFVGRSIVRRLLSRGERVRALYRSERRRFIQDEKIEWIPGEIGSRESLLRGAKGADAVIHLVGILIEPGGETFEQLHVEGTRNVVEAMKQAGVRRLLHMSALGSGPNAASRYHRTKWQAEELVRAASLDATIFRPSLIFGQEDRSINLLAKIASYSPAVPVVGPGENRFQPVWVEDVAEAFVQSLQNPIAFGKRYDLCGPRVYSFNDLIDLILRTKRISRPRVHLPIWMLKGPAALAERLFPRPPLTRDQLTMLQEDNVCSENAAAKELGLSFQGPEEILPTYLR</sequence>
<gene>
    <name evidence="2" type="ORF">MNODULE_03405</name>
</gene>
<dbReference type="SUPFAM" id="SSF51735">
    <property type="entry name" value="NAD(P)-binding Rossmann-fold domains"/>
    <property type="match status" value="1"/>
</dbReference>
<dbReference type="InterPro" id="IPR051207">
    <property type="entry name" value="ComplexI_NDUFA9_subunit"/>
</dbReference>
<dbReference type="CDD" id="cd05271">
    <property type="entry name" value="NDUFA9_like_SDR_a"/>
    <property type="match status" value="1"/>
</dbReference>
<comment type="caution">
    <text evidence="2">The sequence shown here is derived from an EMBL/GenBank/DDBJ whole genome shotgun (WGS) entry which is preliminary data.</text>
</comment>
<evidence type="ECO:0000313" key="2">
    <source>
        <dbReference type="EMBL" id="NKE69792.1"/>
    </source>
</evidence>
<accession>A0A7X6DM68</accession>
<dbReference type="Pfam" id="PF01370">
    <property type="entry name" value="Epimerase"/>
    <property type="match status" value="1"/>
</dbReference>
<dbReference type="InterPro" id="IPR036291">
    <property type="entry name" value="NAD(P)-bd_dom_sf"/>
</dbReference>
<reference evidence="2 3" key="1">
    <citation type="journal article" date="2020" name="Nature">
        <title>Bacterial chemolithoautotrophy via manganese oxidation.</title>
        <authorList>
            <person name="Yu H."/>
            <person name="Leadbetter J.R."/>
        </authorList>
    </citation>
    <scope>NUCLEOTIDE SEQUENCE [LARGE SCALE GENOMIC DNA]</scope>
    <source>
        <strain evidence="2 3">Mn-1</strain>
    </source>
</reference>
<name>A0A7X6DM68_9BACT</name>
<feature type="domain" description="NAD-dependent epimerase/dehydratase" evidence="1">
    <location>
        <begin position="2"/>
        <end position="198"/>
    </location>
</feature>
<dbReference type="AlphaFoldDB" id="A0A7X6DM68"/>
<protein>
    <submittedName>
        <fullName evidence="2">Complex I NDUFA9 subunit family protein</fullName>
    </submittedName>
</protein>
<evidence type="ECO:0000259" key="1">
    <source>
        <dbReference type="Pfam" id="PF01370"/>
    </source>
</evidence>
<evidence type="ECO:0000313" key="3">
    <source>
        <dbReference type="Proteomes" id="UP000534783"/>
    </source>
</evidence>
<dbReference type="Gene3D" id="3.40.50.720">
    <property type="entry name" value="NAD(P)-binding Rossmann-like Domain"/>
    <property type="match status" value="1"/>
</dbReference>
<dbReference type="FunFam" id="3.40.50.720:FF:000702">
    <property type="entry name" value="NADH dehydrogenase (Ubiquinone)"/>
    <property type="match status" value="1"/>
</dbReference>
<dbReference type="PANTHER" id="PTHR12126">
    <property type="entry name" value="NADH-UBIQUINONE OXIDOREDUCTASE 39 KDA SUBUNIT-RELATED"/>
    <property type="match status" value="1"/>
</dbReference>
<dbReference type="InterPro" id="IPR001509">
    <property type="entry name" value="Epimerase_deHydtase"/>
</dbReference>
<dbReference type="RefSeq" id="WP_168058076.1">
    <property type="nucleotide sequence ID" value="NZ_VTOW01000001.1"/>
</dbReference>
<dbReference type="GO" id="GO:0044877">
    <property type="term" value="F:protein-containing complex binding"/>
    <property type="evidence" value="ECO:0007669"/>
    <property type="project" value="TreeGrafter"/>
</dbReference>
<organism evidence="2 3">
    <name type="scientific">Candidatus Manganitrophus noduliformans</name>
    <dbReference type="NCBI Taxonomy" id="2606439"/>
    <lineage>
        <taxon>Bacteria</taxon>
        <taxon>Pseudomonadati</taxon>
        <taxon>Nitrospirota</taxon>
        <taxon>Nitrospiria</taxon>
        <taxon>Candidatus Troglogloeales</taxon>
        <taxon>Candidatus Manganitrophaceae</taxon>
        <taxon>Candidatus Manganitrophus</taxon>
    </lineage>
</organism>
<dbReference type="PANTHER" id="PTHR12126:SF11">
    <property type="entry name" value="NADH DEHYDROGENASE [UBIQUINONE] 1 ALPHA SUBCOMPLEX SUBUNIT 9, MITOCHONDRIAL"/>
    <property type="match status" value="1"/>
</dbReference>
<dbReference type="Proteomes" id="UP000534783">
    <property type="component" value="Unassembled WGS sequence"/>
</dbReference>